<dbReference type="PANTHER" id="PTHR24120:SF4">
    <property type="entry name" value="GH07239P"/>
    <property type="match status" value="1"/>
</dbReference>
<sequence length="551" mass="58655">MYAEPKMNELQLFYSAGRGDLAGVKKHIKQAGGRGDDGMTALMNASNGGYTDCVRALVPHEAGLAVAEGPYRGWTALMYAARGGYPNIVDLLCDKEAKKTNAQGRSALMLAIQSRSFSVVPRLAALELGLQDRNGMTALMLATWRGAISAVEQLLSEAGKQLTHEFVFEGTTLRKGTTALIIASIIGKDSIVRLLKGTERALMDDEGHNACWYARENGRSSIVTILQEEQKVPESPPPLQPSKPVIKKVSTPLHAPELVDDPILIPQPLSSISTSSSVSSSRNHGLTQLMTAAIAGKAGVVRLHLHEKGKQDSEGWTALMHAAKNGRIGCVRLLLDEVDIQNADGETALDIAAISGHGSPELRARCQECARILQNHLDGRTMTDVSVAKTALTTSSILEPNSSGASTMVSQLGDELGNLLLQARAKATELEQQAGSSHPQTAQVSQLLQNAISAFQCRPATPVQGSQMGSVPMVPVGSVDPVIGKPTMFLPPLTGAQMQSGDRCISCMIAPRNTVLYPCSHLCVCASCAHRLINLPCPLCRVPVTGGQRVM</sequence>
<dbReference type="SUPFAM" id="SSF48403">
    <property type="entry name" value="Ankyrin repeat"/>
    <property type="match status" value="2"/>
</dbReference>
<name>A0A4Z1SYM5_GIAMU</name>
<keyword evidence="1" id="KW-0479">Metal-binding</keyword>
<proteinExistence type="predicted"/>
<dbReference type="Pfam" id="PF13920">
    <property type="entry name" value="zf-C3HC4_3"/>
    <property type="match status" value="1"/>
</dbReference>
<dbReference type="PROSITE" id="PS50089">
    <property type="entry name" value="ZF_RING_2"/>
    <property type="match status" value="1"/>
</dbReference>
<dbReference type="Gene3D" id="3.30.40.10">
    <property type="entry name" value="Zinc/RING finger domain, C3HC4 (zinc finger)"/>
    <property type="match status" value="1"/>
</dbReference>
<dbReference type="InterPro" id="IPR036770">
    <property type="entry name" value="Ankyrin_rpt-contain_sf"/>
</dbReference>
<dbReference type="InterPro" id="IPR002110">
    <property type="entry name" value="Ankyrin_rpt"/>
</dbReference>
<dbReference type="SUPFAM" id="SSF57850">
    <property type="entry name" value="RING/U-box"/>
    <property type="match status" value="1"/>
</dbReference>
<comment type="caution">
    <text evidence="3">The sequence shown here is derived from an EMBL/GenBank/DDBJ whole genome shotgun (WGS) entry which is preliminary data.</text>
</comment>
<dbReference type="VEuPathDB" id="GiardiaDB:GMRT_12762"/>
<dbReference type="InterPro" id="IPR001841">
    <property type="entry name" value="Znf_RING"/>
</dbReference>
<dbReference type="GO" id="GO:0008270">
    <property type="term" value="F:zinc ion binding"/>
    <property type="evidence" value="ECO:0007669"/>
    <property type="project" value="UniProtKB-KW"/>
</dbReference>
<evidence type="ECO:0000313" key="3">
    <source>
        <dbReference type="EMBL" id="TNJ28598.1"/>
    </source>
</evidence>
<accession>A0A4Z1SYM5</accession>
<gene>
    <name evidence="3" type="ORF">GMRT_12762</name>
</gene>
<dbReference type="PANTHER" id="PTHR24120">
    <property type="entry name" value="GH07239P"/>
    <property type="match status" value="1"/>
</dbReference>
<protein>
    <submittedName>
        <fullName evidence="3">Ankyrin repeat protein 2</fullName>
    </submittedName>
</protein>
<dbReference type="AlphaFoldDB" id="A0A4Z1SYM5"/>
<evidence type="ECO:0000256" key="1">
    <source>
        <dbReference type="PROSITE-ProRule" id="PRU00175"/>
    </source>
</evidence>
<evidence type="ECO:0000259" key="2">
    <source>
        <dbReference type="PROSITE" id="PS50089"/>
    </source>
</evidence>
<dbReference type="Gene3D" id="1.25.40.20">
    <property type="entry name" value="Ankyrin repeat-containing domain"/>
    <property type="match status" value="3"/>
</dbReference>
<organism evidence="3 4">
    <name type="scientific">Giardia muris</name>
    <dbReference type="NCBI Taxonomy" id="5742"/>
    <lineage>
        <taxon>Eukaryota</taxon>
        <taxon>Metamonada</taxon>
        <taxon>Diplomonadida</taxon>
        <taxon>Hexamitidae</taxon>
        <taxon>Giardiinae</taxon>
        <taxon>Giardia</taxon>
    </lineage>
</organism>
<feature type="domain" description="RING-type" evidence="2">
    <location>
        <begin position="504"/>
        <end position="541"/>
    </location>
</feature>
<dbReference type="OrthoDB" id="10057496at2759"/>
<keyword evidence="4" id="KW-1185">Reference proteome</keyword>
<evidence type="ECO:0000313" key="4">
    <source>
        <dbReference type="Proteomes" id="UP000315496"/>
    </source>
</evidence>
<dbReference type="Proteomes" id="UP000315496">
    <property type="component" value="Chromosome 2"/>
</dbReference>
<dbReference type="Pfam" id="PF12796">
    <property type="entry name" value="Ank_2"/>
    <property type="match status" value="2"/>
</dbReference>
<keyword evidence="1" id="KW-0862">Zinc</keyword>
<dbReference type="EMBL" id="VDLU01000002">
    <property type="protein sequence ID" value="TNJ28598.1"/>
    <property type="molecule type" value="Genomic_DNA"/>
</dbReference>
<dbReference type="SMART" id="SM00248">
    <property type="entry name" value="ANK"/>
    <property type="match status" value="9"/>
</dbReference>
<keyword evidence="1" id="KW-0863">Zinc-finger</keyword>
<dbReference type="InterPro" id="IPR013083">
    <property type="entry name" value="Znf_RING/FYVE/PHD"/>
</dbReference>
<reference evidence="3 4" key="1">
    <citation type="submission" date="2019-05" db="EMBL/GenBank/DDBJ databases">
        <title>The compact genome of Giardia muris reveals important steps in the evolution of intestinal protozoan parasites.</title>
        <authorList>
            <person name="Xu F."/>
            <person name="Jimenez-Gonzalez A."/>
            <person name="Einarsson E."/>
            <person name="Astvaldsson A."/>
            <person name="Peirasmaki D."/>
            <person name="Eckmann L."/>
            <person name="Andersson J.O."/>
            <person name="Svard S.G."/>
            <person name="Jerlstrom-Hultqvist J."/>
        </authorList>
    </citation>
    <scope>NUCLEOTIDE SEQUENCE [LARGE SCALE GENOMIC DNA]</scope>
    <source>
        <strain evidence="3 4">Roberts-Thomson</strain>
    </source>
</reference>